<feature type="domain" description="HTH tetR-type" evidence="2">
    <location>
        <begin position="47"/>
        <end position="92"/>
    </location>
</feature>
<name>A0A1C3NRX0_9XANT</name>
<evidence type="ECO:0000313" key="3">
    <source>
        <dbReference type="EMBL" id="SBV53106.1"/>
    </source>
</evidence>
<dbReference type="Pfam" id="PF00440">
    <property type="entry name" value="TetR_N"/>
    <property type="match status" value="1"/>
</dbReference>
<evidence type="ECO:0000259" key="2">
    <source>
        <dbReference type="Pfam" id="PF00440"/>
    </source>
</evidence>
<evidence type="ECO:0000256" key="1">
    <source>
        <dbReference type="ARBA" id="ARBA00023125"/>
    </source>
</evidence>
<dbReference type="EMBL" id="FLTX01000076">
    <property type="protein sequence ID" value="SBV53106.1"/>
    <property type="molecule type" value="Genomic_DNA"/>
</dbReference>
<keyword evidence="1" id="KW-0238">DNA-binding</keyword>
<dbReference type="InterPro" id="IPR001647">
    <property type="entry name" value="HTH_TetR"/>
</dbReference>
<dbReference type="AlphaFoldDB" id="A0A1C3NRX0"/>
<accession>A0A1C3NRX0</accession>
<dbReference type="Proteomes" id="UP000092503">
    <property type="component" value="Unassembled WGS sequence"/>
</dbReference>
<reference evidence="3 4" key="1">
    <citation type="submission" date="2016-06" db="EMBL/GenBank/DDBJ databases">
        <authorList>
            <person name="Kjaerup R.B."/>
            <person name="Dalgaard T.S."/>
            <person name="Juul-Madsen H.R."/>
        </authorList>
    </citation>
    <scope>NUCLEOTIDE SEQUENCE [LARGE SCALE GENOMIC DNA]</scope>
    <source>
        <strain evidence="3">LMG947</strain>
    </source>
</reference>
<dbReference type="GO" id="GO:0003677">
    <property type="term" value="F:DNA binding"/>
    <property type="evidence" value="ECO:0007669"/>
    <property type="project" value="UniProtKB-KW"/>
</dbReference>
<dbReference type="SUPFAM" id="SSF46689">
    <property type="entry name" value="Homeodomain-like"/>
    <property type="match status" value="1"/>
</dbReference>
<sequence>MSHSRREQLVDHASVCFTPPADRSPMSNVLQLRTAKQREEILVGDVLDAAERCIDEIGLSATSFELIAEPTRLSCDSLLQRFEDKDALVRALLERNYMRAIGQMWLVERPANVHVVDVIAGLLDHGLLQEINIKRTRIDLALHLPTLRDPVLATFMRRQSTSLIEHLSALLKRLRCGHTDTASSEQEFQARVFAVYAMCGGLHNVMTSGMELNRMAPSADLAREPFGHPHVGAGVILTQHLLGDYRKRHSTCQHGGSLCRRRGGLLPCTGSGCLQEPGNQTVRTVVRSARCLPQFRRQTGTLHRHKVEQILGQCQTLAFVHGRTRRIGVRSGHHVDRLIQAGRRCSQLACPLLPRRRYVVPPALRFHVARGHHVGQSHPQECDQRPHRLAATHHSKIFVIGVILEITVCRRGRRFDCRKTPAYCGPSGAQICHRSPRIGEVDATRRARRPERRFANDPPWQALDKLRIGVRVAVRCRRAGVCHGRAILLLAPGASARDGRQR</sequence>
<evidence type="ECO:0000313" key="4">
    <source>
        <dbReference type="Proteomes" id="UP000092503"/>
    </source>
</evidence>
<protein>
    <submittedName>
        <fullName evidence="3">Uid family transcriptional regulator</fullName>
    </submittedName>
</protein>
<dbReference type="InterPro" id="IPR009057">
    <property type="entry name" value="Homeodomain-like_sf"/>
</dbReference>
<organism evidence="3 4">
    <name type="scientific">Xanthomonas bromi</name>
    <dbReference type="NCBI Taxonomy" id="56449"/>
    <lineage>
        <taxon>Bacteria</taxon>
        <taxon>Pseudomonadati</taxon>
        <taxon>Pseudomonadota</taxon>
        <taxon>Gammaproteobacteria</taxon>
        <taxon>Lysobacterales</taxon>
        <taxon>Lysobacteraceae</taxon>
        <taxon>Xanthomonas</taxon>
    </lineage>
</organism>
<gene>
    <name evidence="3" type="ORF">XBLMG947_3910</name>
</gene>
<dbReference type="Gene3D" id="1.10.357.10">
    <property type="entry name" value="Tetracycline Repressor, domain 2"/>
    <property type="match status" value="1"/>
</dbReference>
<proteinExistence type="predicted"/>